<dbReference type="InterPro" id="IPR026739">
    <property type="entry name" value="AP_beta"/>
</dbReference>
<dbReference type="InterPro" id="IPR016024">
    <property type="entry name" value="ARM-type_fold"/>
</dbReference>
<reference evidence="8 9" key="1">
    <citation type="submission" date="2018-08" db="EMBL/GenBank/DDBJ databases">
        <title>Genomic investigation of the strawberry pathogen Phytophthora fragariae indicates pathogenicity is determined by transcriptional variation in three key races.</title>
        <authorList>
            <person name="Adams T.M."/>
            <person name="Armitage A.D."/>
            <person name="Sobczyk M.K."/>
            <person name="Bates H.J."/>
            <person name="Dunwell J.M."/>
            <person name="Nellist C.F."/>
            <person name="Harrison R.J."/>
        </authorList>
    </citation>
    <scope>NUCLEOTIDE SEQUENCE [LARGE SCALE GENOMIC DNA]</scope>
    <source>
        <strain evidence="7 10">SCRP324</strain>
        <strain evidence="8 9">SCRP333</strain>
    </source>
</reference>
<name>A0A6A4CN78_9STRA</name>
<evidence type="ECO:0000256" key="5">
    <source>
        <dbReference type="ARBA" id="ARBA00023136"/>
    </source>
</evidence>
<keyword evidence="4" id="KW-0653">Protein transport</keyword>
<feature type="domain" description="Clathrin/coatomer adaptor adaptin-like N-terminal" evidence="6">
    <location>
        <begin position="15"/>
        <end position="116"/>
    </location>
</feature>
<dbReference type="AlphaFoldDB" id="A0A6A4CN78"/>
<dbReference type="GO" id="GO:0016192">
    <property type="term" value="P:vesicle-mediated transport"/>
    <property type="evidence" value="ECO:0007669"/>
    <property type="project" value="InterPro"/>
</dbReference>
<gene>
    <name evidence="7" type="ORF">PR002_g23607</name>
    <name evidence="8" type="ORF">PR003_g25590</name>
</gene>
<evidence type="ECO:0000313" key="10">
    <source>
        <dbReference type="Proteomes" id="UP000435112"/>
    </source>
</evidence>
<keyword evidence="3" id="KW-0813">Transport</keyword>
<dbReference type="GO" id="GO:0030117">
    <property type="term" value="C:membrane coat"/>
    <property type="evidence" value="ECO:0007669"/>
    <property type="project" value="InterPro"/>
</dbReference>
<keyword evidence="5" id="KW-0472">Membrane</keyword>
<dbReference type="GO" id="GO:0012505">
    <property type="term" value="C:endomembrane system"/>
    <property type="evidence" value="ECO:0007669"/>
    <property type="project" value="UniProtKB-SubCell"/>
</dbReference>
<keyword evidence="9" id="KW-1185">Reference proteome</keyword>
<evidence type="ECO:0000256" key="3">
    <source>
        <dbReference type="ARBA" id="ARBA00022448"/>
    </source>
</evidence>
<dbReference type="SUPFAM" id="SSF48371">
    <property type="entry name" value="ARM repeat"/>
    <property type="match status" value="1"/>
</dbReference>
<protein>
    <recommendedName>
        <fullName evidence="6">Clathrin/coatomer adaptor adaptin-like N-terminal domain-containing protein</fullName>
    </recommendedName>
</protein>
<organism evidence="8 9">
    <name type="scientific">Phytophthora rubi</name>
    <dbReference type="NCBI Taxonomy" id="129364"/>
    <lineage>
        <taxon>Eukaryota</taxon>
        <taxon>Sar</taxon>
        <taxon>Stramenopiles</taxon>
        <taxon>Oomycota</taxon>
        <taxon>Peronosporomycetes</taxon>
        <taxon>Peronosporales</taxon>
        <taxon>Peronosporaceae</taxon>
        <taxon>Phytophthora</taxon>
    </lineage>
</organism>
<dbReference type="EMBL" id="QXFU01002732">
    <property type="protein sequence ID" value="KAE8982152.1"/>
    <property type="molecule type" value="Genomic_DNA"/>
</dbReference>
<comment type="subcellular location">
    <subcellularLocation>
        <location evidence="1">Endomembrane system</location>
    </subcellularLocation>
</comment>
<dbReference type="InterPro" id="IPR011989">
    <property type="entry name" value="ARM-like"/>
</dbReference>
<dbReference type="Pfam" id="PF01602">
    <property type="entry name" value="Adaptin_N"/>
    <property type="match status" value="1"/>
</dbReference>
<dbReference type="Proteomes" id="UP000434957">
    <property type="component" value="Unassembled WGS sequence"/>
</dbReference>
<dbReference type="GO" id="GO:0006886">
    <property type="term" value="P:intracellular protein transport"/>
    <property type="evidence" value="ECO:0007669"/>
    <property type="project" value="InterPro"/>
</dbReference>
<evidence type="ECO:0000256" key="4">
    <source>
        <dbReference type="ARBA" id="ARBA00022927"/>
    </source>
</evidence>
<dbReference type="PANTHER" id="PTHR11134">
    <property type="entry name" value="ADAPTOR COMPLEX SUBUNIT BETA FAMILY MEMBER"/>
    <property type="match status" value="1"/>
</dbReference>
<evidence type="ECO:0000256" key="2">
    <source>
        <dbReference type="ARBA" id="ARBA00006613"/>
    </source>
</evidence>
<dbReference type="EMBL" id="QXFT01003102">
    <property type="protein sequence ID" value="KAE9289308.1"/>
    <property type="molecule type" value="Genomic_DNA"/>
</dbReference>
<comment type="similarity">
    <text evidence="2">Belongs to the adaptor complexes large subunit family.</text>
</comment>
<comment type="caution">
    <text evidence="8">The sequence shown here is derived from an EMBL/GenBank/DDBJ whole genome shotgun (WGS) entry which is preliminary data.</text>
</comment>
<proteinExistence type="inferred from homology"/>
<accession>A0A6A4CN78</accession>
<evidence type="ECO:0000313" key="8">
    <source>
        <dbReference type="EMBL" id="KAE9289308.1"/>
    </source>
</evidence>
<evidence type="ECO:0000259" key="6">
    <source>
        <dbReference type="Pfam" id="PF01602"/>
    </source>
</evidence>
<evidence type="ECO:0000256" key="1">
    <source>
        <dbReference type="ARBA" id="ARBA00004308"/>
    </source>
</evidence>
<dbReference type="InterPro" id="IPR002553">
    <property type="entry name" value="Clathrin/coatomer_adapt-like_N"/>
</dbReference>
<dbReference type="Proteomes" id="UP000435112">
    <property type="component" value="Unassembled WGS sequence"/>
</dbReference>
<dbReference type="Gene3D" id="1.25.10.10">
    <property type="entry name" value="Leucine-rich Repeat Variant"/>
    <property type="match status" value="1"/>
</dbReference>
<evidence type="ECO:0000313" key="9">
    <source>
        <dbReference type="Proteomes" id="UP000434957"/>
    </source>
</evidence>
<dbReference type="OrthoDB" id="9998297at2759"/>
<sequence length="176" mass="19504">MYGGRAGAAAFKIYKSVLQKLLAALNDVNSAVVLSAVKVTMKFLEKVSDVDTERSLSRKMAPPLVTLLSAESEIQYVAPRNINLIVQKRTAILANEIKVFFCKYNDPIYVKMEKLESFSSSCGSLSSSSCAAQTNCDAPSTWTSRFGLPKHADYQSTSAWRCRRHVRGRLPTISRM</sequence>
<evidence type="ECO:0000313" key="7">
    <source>
        <dbReference type="EMBL" id="KAE8982152.1"/>
    </source>
</evidence>